<organism evidence="2 3">
    <name type="scientific">Erythroxylum novogranatense</name>
    <dbReference type="NCBI Taxonomy" id="1862640"/>
    <lineage>
        <taxon>Eukaryota</taxon>
        <taxon>Viridiplantae</taxon>
        <taxon>Streptophyta</taxon>
        <taxon>Embryophyta</taxon>
        <taxon>Tracheophyta</taxon>
        <taxon>Spermatophyta</taxon>
        <taxon>Magnoliopsida</taxon>
        <taxon>eudicotyledons</taxon>
        <taxon>Gunneridae</taxon>
        <taxon>Pentapetalae</taxon>
        <taxon>rosids</taxon>
        <taxon>fabids</taxon>
        <taxon>Malpighiales</taxon>
        <taxon>Erythroxylaceae</taxon>
        <taxon>Erythroxylum</taxon>
    </lineage>
</organism>
<reference evidence="2 3" key="1">
    <citation type="submission" date="2021-09" db="EMBL/GenBank/DDBJ databases">
        <title>Genomic insights and catalytic innovation underlie evolution of tropane alkaloids biosynthesis.</title>
        <authorList>
            <person name="Wang Y.-J."/>
            <person name="Tian T."/>
            <person name="Huang J.-P."/>
            <person name="Huang S.-X."/>
        </authorList>
    </citation>
    <scope>NUCLEOTIDE SEQUENCE [LARGE SCALE GENOMIC DNA]</scope>
    <source>
        <strain evidence="2">KIB-2018</strain>
        <tissue evidence="2">Leaf</tissue>
    </source>
</reference>
<sequence>MAVSPLPGVPSAVWTVKKNVNDEFDAYILVSFNNATLVLSIGETVEEVSDSGFLDTTPSLAVSLIGNDSTMQVHPNGIRHIREDGCINEWRTPGKRTIVKASFLTLDLDSWENINAFLHYCSGLTCNAVQGIVAVAGDPLKILSFERLGETFNETAIPLRPTRKFVLQTKRKVLVTTESDRGAYAAEEHEAAKKEMLRGCWDG</sequence>
<protein>
    <recommendedName>
        <fullName evidence="1">RSE1/DDB1/CPSF1 second beta-propeller domain-containing protein</fullName>
    </recommendedName>
</protein>
<dbReference type="Pfam" id="PF23726">
    <property type="entry name" value="Beta-prop_RSE1_2nd"/>
    <property type="match status" value="1"/>
</dbReference>
<accession>A0AAV8TB61</accession>
<gene>
    <name evidence="2" type="ORF">K2173_025569</name>
</gene>
<dbReference type="PANTHER" id="PTHR10644">
    <property type="entry name" value="DNA REPAIR/RNA PROCESSING CPSF FAMILY"/>
    <property type="match status" value="1"/>
</dbReference>
<name>A0AAV8TB61_9ROSI</name>
<comment type="caution">
    <text evidence="2">The sequence shown here is derived from an EMBL/GenBank/DDBJ whole genome shotgun (WGS) entry which is preliminary data.</text>
</comment>
<dbReference type="Gene3D" id="2.130.10.10">
    <property type="entry name" value="YVTN repeat-like/Quinoprotein amine dehydrogenase"/>
    <property type="match status" value="1"/>
</dbReference>
<dbReference type="EMBL" id="JAIWQS010000006">
    <property type="protein sequence ID" value="KAJ8763184.1"/>
    <property type="molecule type" value="Genomic_DNA"/>
</dbReference>
<proteinExistence type="predicted"/>
<evidence type="ECO:0000313" key="3">
    <source>
        <dbReference type="Proteomes" id="UP001159364"/>
    </source>
</evidence>
<evidence type="ECO:0000313" key="2">
    <source>
        <dbReference type="EMBL" id="KAJ8763184.1"/>
    </source>
</evidence>
<dbReference type="Proteomes" id="UP001159364">
    <property type="component" value="Linkage Group LG06"/>
</dbReference>
<evidence type="ECO:0000259" key="1">
    <source>
        <dbReference type="Pfam" id="PF23726"/>
    </source>
</evidence>
<dbReference type="InterPro" id="IPR058543">
    <property type="entry name" value="Beta-prop_RSE1/DDB1/CPSF1_2nd"/>
</dbReference>
<dbReference type="InterPro" id="IPR015943">
    <property type="entry name" value="WD40/YVTN_repeat-like_dom_sf"/>
</dbReference>
<dbReference type="InterPro" id="IPR050358">
    <property type="entry name" value="RSE1/DDB1/CFT1"/>
</dbReference>
<dbReference type="AlphaFoldDB" id="A0AAV8TB61"/>
<feature type="domain" description="RSE1/DDB1/CPSF1 second beta-propeller" evidence="1">
    <location>
        <begin position="2"/>
        <end position="103"/>
    </location>
</feature>
<keyword evidence="3" id="KW-1185">Reference proteome</keyword>